<keyword evidence="2" id="KW-1185">Reference proteome</keyword>
<organism evidence="1 2">
    <name type="scientific">Streptosporangium amethystogenes subsp. fukuiense</name>
    <dbReference type="NCBI Taxonomy" id="698418"/>
    <lineage>
        <taxon>Bacteria</taxon>
        <taxon>Bacillati</taxon>
        <taxon>Actinomycetota</taxon>
        <taxon>Actinomycetes</taxon>
        <taxon>Streptosporangiales</taxon>
        <taxon>Streptosporangiaceae</taxon>
        <taxon>Streptosporangium</taxon>
    </lineage>
</organism>
<dbReference type="EMBL" id="JBHTEE010000002">
    <property type="protein sequence ID" value="MFC7607236.1"/>
    <property type="molecule type" value="Genomic_DNA"/>
</dbReference>
<protein>
    <submittedName>
        <fullName evidence="1">Uncharacterized protein</fullName>
    </submittedName>
</protein>
<reference evidence="2" key="1">
    <citation type="journal article" date="2019" name="Int. J. Syst. Evol. Microbiol.">
        <title>The Global Catalogue of Microorganisms (GCM) 10K type strain sequencing project: providing services to taxonomists for standard genome sequencing and annotation.</title>
        <authorList>
            <consortium name="The Broad Institute Genomics Platform"/>
            <consortium name="The Broad Institute Genome Sequencing Center for Infectious Disease"/>
            <person name="Wu L."/>
            <person name="Ma J."/>
        </authorList>
    </citation>
    <scope>NUCLEOTIDE SEQUENCE [LARGE SCALE GENOMIC DNA]</scope>
    <source>
        <strain evidence="2">JCM 10083</strain>
    </source>
</reference>
<comment type="caution">
    <text evidence="1">The sequence shown here is derived from an EMBL/GenBank/DDBJ whole genome shotgun (WGS) entry which is preliminary data.</text>
</comment>
<proteinExistence type="predicted"/>
<gene>
    <name evidence="1" type="ORF">ACFQVD_44820</name>
</gene>
<dbReference type="RefSeq" id="WP_386369068.1">
    <property type="nucleotide sequence ID" value="NZ_JBHTEE010000002.1"/>
</dbReference>
<evidence type="ECO:0000313" key="1">
    <source>
        <dbReference type="EMBL" id="MFC7607236.1"/>
    </source>
</evidence>
<accession>A0ABW2TI74</accession>
<evidence type="ECO:0000313" key="2">
    <source>
        <dbReference type="Proteomes" id="UP001596514"/>
    </source>
</evidence>
<dbReference type="Proteomes" id="UP001596514">
    <property type="component" value="Unassembled WGS sequence"/>
</dbReference>
<name>A0ABW2TI74_9ACTN</name>
<sequence length="121" mass="12809">MEPDAGQKMKAVIEETAAEATAIVSSVRAEIAALPPDTQESIGALLADIESTVAEIAAMPEQIPVMEKETAYIARVRADQEAQGQYVPAPDDPEYPEWEAAVFKVCPCAPGAVSADCPIHD</sequence>